<dbReference type="PANTHER" id="PTHR43386">
    <property type="entry name" value="OLIGOPEPTIDE TRANSPORT SYSTEM PERMEASE PROTEIN APPC"/>
    <property type="match status" value="1"/>
</dbReference>
<evidence type="ECO:0000259" key="8">
    <source>
        <dbReference type="PROSITE" id="PS50928"/>
    </source>
</evidence>
<evidence type="ECO:0000256" key="3">
    <source>
        <dbReference type="ARBA" id="ARBA00022475"/>
    </source>
</evidence>
<evidence type="ECO:0000313" key="10">
    <source>
        <dbReference type="Proteomes" id="UP000295832"/>
    </source>
</evidence>
<dbReference type="AlphaFoldDB" id="A0A4R8GLC0"/>
<feature type="transmembrane region" description="Helical" evidence="7">
    <location>
        <begin position="302"/>
        <end position="323"/>
    </location>
</feature>
<gene>
    <name evidence="9" type="ORF">C7959_14121</name>
</gene>
<dbReference type="PROSITE" id="PS50928">
    <property type="entry name" value="ABC_TM1"/>
    <property type="match status" value="1"/>
</dbReference>
<dbReference type="PANTHER" id="PTHR43386:SF1">
    <property type="entry name" value="D,D-DIPEPTIDE TRANSPORT SYSTEM PERMEASE PROTEIN DDPC-RELATED"/>
    <property type="match status" value="1"/>
</dbReference>
<dbReference type="CDD" id="cd06261">
    <property type="entry name" value="TM_PBP2"/>
    <property type="match status" value="1"/>
</dbReference>
<keyword evidence="3" id="KW-1003">Cell membrane</keyword>
<dbReference type="SUPFAM" id="SSF161098">
    <property type="entry name" value="MetI-like"/>
    <property type="match status" value="1"/>
</dbReference>
<feature type="transmembrane region" description="Helical" evidence="7">
    <location>
        <begin position="263"/>
        <end position="282"/>
    </location>
</feature>
<evidence type="ECO:0000256" key="1">
    <source>
        <dbReference type="ARBA" id="ARBA00004651"/>
    </source>
</evidence>
<feature type="transmembrane region" description="Helical" evidence="7">
    <location>
        <begin position="31"/>
        <end position="52"/>
    </location>
</feature>
<dbReference type="InterPro" id="IPR000515">
    <property type="entry name" value="MetI-like"/>
</dbReference>
<feature type="domain" description="ABC transmembrane type-1" evidence="8">
    <location>
        <begin position="134"/>
        <end position="323"/>
    </location>
</feature>
<evidence type="ECO:0000256" key="4">
    <source>
        <dbReference type="ARBA" id="ARBA00022692"/>
    </source>
</evidence>
<sequence length="336" mass="36868">MFKKLFLLLLFNLFMLVNNLSDIQKNQDTLISYLFLILLTIMVAILISRQLNKSSSSSKSRSLIVKKLVGNKNAMIGLVIIIFLLYISILAPFIIPDDPLKMNWGSLTQGPSMDHYLGTDEFGRDILSRTIYGTRIAMGIGIFAVLINSLIGTTLGLIAGYYGGKVDNLIMRFIEMFNSIPFILLAIALMSALGAGLFNLIIVVSITGMMQFARIIRGSVLQEKEKEYILAAEAMGNSDFRILIKHILPNCLSPVIVLSTLRIGEMILTIAGLSFLGLGIQPPTPSLGSMLSSGQQYISENIMMSIAPGTMILLIVFAFNLLGDGLRDAFDSKLTN</sequence>
<feature type="transmembrane region" description="Helical" evidence="7">
    <location>
        <begin position="136"/>
        <end position="162"/>
    </location>
</feature>
<dbReference type="STRING" id="926561.GCA_000379025_02480"/>
<dbReference type="InterPro" id="IPR050366">
    <property type="entry name" value="BP-dependent_transpt_permease"/>
</dbReference>
<evidence type="ECO:0000256" key="6">
    <source>
        <dbReference type="ARBA" id="ARBA00023136"/>
    </source>
</evidence>
<dbReference type="InterPro" id="IPR025966">
    <property type="entry name" value="OppC_N"/>
</dbReference>
<comment type="similarity">
    <text evidence="7">Belongs to the binding-protein-dependent transport system permease family.</text>
</comment>
<proteinExistence type="inferred from homology"/>
<comment type="subcellular location">
    <subcellularLocation>
        <location evidence="1 7">Cell membrane</location>
        <topology evidence="1 7">Multi-pass membrane protein</topology>
    </subcellularLocation>
</comment>
<dbReference type="EMBL" id="SOEG01000041">
    <property type="protein sequence ID" value="TDX46462.1"/>
    <property type="molecule type" value="Genomic_DNA"/>
</dbReference>
<dbReference type="InterPro" id="IPR035906">
    <property type="entry name" value="MetI-like_sf"/>
</dbReference>
<protein>
    <submittedName>
        <fullName evidence="9">Peptide/nickel transport system permease protein</fullName>
    </submittedName>
</protein>
<name>A0A4R8GLC0_9FIRM</name>
<reference evidence="9 10" key="1">
    <citation type="submission" date="2019-03" db="EMBL/GenBank/DDBJ databases">
        <title>Subsurface microbial communities from deep shales in Ohio and West Virginia, USA.</title>
        <authorList>
            <person name="Wrighton K."/>
        </authorList>
    </citation>
    <scope>NUCLEOTIDE SEQUENCE [LARGE SCALE GENOMIC DNA]</scope>
    <source>
        <strain evidence="9 10">MSL 6dP</strain>
    </source>
</reference>
<keyword evidence="6 7" id="KW-0472">Membrane</keyword>
<evidence type="ECO:0000313" key="9">
    <source>
        <dbReference type="EMBL" id="TDX46462.1"/>
    </source>
</evidence>
<keyword evidence="2 7" id="KW-0813">Transport</keyword>
<dbReference type="RefSeq" id="WP_134118759.1">
    <property type="nucleotide sequence ID" value="NZ_SOEG01000041.1"/>
</dbReference>
<evidence type="ECO:0000256" key="2">
    <source>
        <dbReference type="ARBA" id="ARBA00022448"/>
    </source>
</evidence>
<dbReference type="GO" id="GO:0005886">
    <property type="term" value="C:plasma membrane"/>
    <property type="evidence" value="ECO:0007669"/>
    <property type="project" value="UniProtKB-SubCell"/>
</dbReference>
<keyword evidence="4 7" id="KW-0812">Transmembrane</keyword>
<comment type="caution">
    <text evidence="9">The sequence shown here is derived from an EMBL/GenBank/DDBJ whole genome shotgun (WGS) entry which is preliminary data.</text>
</comment>
<dbReference type="Pfam" id="PF00528">
    <property type="entry name" value="BPD_transp_1"/>
    <property type="match status" value="1"/>
</dbReference>
<dbReference type="Proteomes" id="UP000295832">
    <property type="component" value="Unassembled WGS sequence"/>
</dbReference>
<keyword evidence="5 7" id="KW-1133">Transmembrane helix</keyword>
<dbReference type="Gene3D" id="1.10.3720.10">
    <property type="entry name" value="MetI-like"/>
    <property type="match status" value="1"/>
</dbReference>
<evidence type="ECO:0000256" key="7">
    <source>
        <dbReference type="RuleBase" id="RU363032"/>
    </source>
</evidence>
<dbReference type="GO" id="GO:0055085">
    <property type="term" value="P:transmembrane transport"/>
    <property type="evidence" value="ECO:0007669"/>
    <property type="project" value="InterPro"/>
</dbReference>
<feature type="transmembrane region" description="Helical" evidence="7">
    <location>
        <begin position="73"/>
        <end position="95"/>
    </location>
</feature>
<evidence type="ECO:0000256" key="5">
    <source>
        <dbReference type="ARBA" id="ARBA00022989"/>
    </source>
</evidence>
<keyword evidence="10" id="KW-1185">Reference proteome</keyword>
<dbReference type="Pfam" id="PF12911">
    <property type="entry name" value="OppC_N"/>
    <property type="match status" value="1"/>
</dbReference>
<organism evidence="9 10">
    <name type="scientific">Orenia marismortui</name>
    <dbReference type="NCBI Taxonomy" id="46469"/>
    <lineage>
        <taxon>Bacteria</taxon>
        <taxon>Bacillati</taxon>
        <taxon>Bacillota</taxon>
        <taxon>Clostridia</taxon>
        <taxon>Halanaerobiales</taxon>
        <taxon>Halobacteroidaceae</taxon>
        <taxon>Orenia</taxon>
    </lineage>
</organism>
<accession>A0A4R8GLC0</accession>